<protein>
    <recommendedName>
        <fullName evidence="5">Tyr recombinase domain-containing protein</fullName>
    </recommendedName>
</protein>
<keyword evidence="1" id="KW-0233">DNA recombination</keyword>
<dbReference type="EMBL" id="JBGBPQ010000001">
    <property type="protein sequence ID" value="KAL1529666.1"/>
    <property type="molecule type" value="Genomic_DNA"/>
</dbReference>
<evidence type="ECO:0000313" key="4">
    <source>
        <dbReference type="Proteomes" id="UP001515480"/>
    </source>
</evidence>
<name>A0AB34KA09_PRYPA</name>
<feature type="signal peptide" evidence="2">
    <location>
        <begin position="1"/>
        <end position="17"/>
    </location>
</feature>
<gene>
    <name evidence="3" type="ORF">AB1Y20_000607</name>
</gene>
<evidence type="ECO:0008006" key="5">
    <source>
        <dbReference type="Google" id="ProtNLM"/>
    </source>
</evidence>
<sequence>MLLKIIVIAWVKVLLRSQPFVSGKVWKIFWSRPDQFGEEHCTFPSVLHYDGTSLCAAGAIRDIELDAPCRGSARRSTPLFADEHGNPFNYFTLNDWLRKLLSALVGQQAAAAFSWHSFRIELACLLRAAGCPDSLIQLICRWKCPESVQKYAQIGTAQNVDWLQRAHHVQFDAVRTNNMVALDNADAYAQLDQRAFGRAPALPRAAPALQSRVEVEWGDEWFAGVITSRKQGLNSEGRPATIYRVLYDATPLHRAQATWHDLTEVHWRVLVARP</sequence>
<evidence type="ECO:0000256" key="1">
    <source>
        <dbReference type="ARBA" id="ARBA00023172"/>
    </source>
</evidence>
<feature type="chain" id="PRO_5044268866" description="Tyr recombinase domain-containing protein" evidence="2">
    <location>
        <begin position="18"/>
        <end position="274"/>
    </location>
</feature>
<proteinExistence type="predicted"/>
<accession>A0AB34KA09</accession>
<dbReference type="InterPro" id="IPR011010">
    <property type="entry name" value="DNA_brk_join_enz"/>
</dbReference>
<dbReference type="GO" id="GO:0015074">
    <property type="term" value="P:DNA integration"/>
    <property type="evidence" value="ECO:0007669"/>
    <property type="project" value="InterPro"/>
</dbReference>
<keyword evidence="2" id="KW-0732">Signal</keyword>
<reference evidence="3 4" key="1">
    <citation type="journal article" date="2024" name="Science">
        <title>Giant polyketide synthase enzymes in the biosynthesis of giant marine polyether toxins.</title>
        <authorList>
            <person name="Fallon T.R."/>
            <person name="Shende V.V."/>
            <person name="Wierzbicki I.H."/>
            <person name="Pendleton A.L."/>
            <person name="Watervoot N.F."/>
            <person name="Auber R.P."/>
            <person name="Gonzalez D.J."/>
            <person name="Wisecaver J.H."/>
            <person name="Moore B.S."/>
        </authorList>
    </citation>
    <scope>NUCLEOTIDE SEQUENCE [LARGE SCALE GENOMIC DNA]</scope>
    <source>
        <strain evidence="3 4">12B1</strain>
    </source>
</reference>
<dbReference type="GO" id="GO:0003677">
    <property type="term" value="F:DNA binding"/>
    <property type="evidence" value="ECO:0007669"/>
    <property type="project" value="InterPro"/>
</dbReference>
<dbReference type="AlphaFoldDB" id="A0AB34KA09"/>
<dbReference type="Proteomes" id="UP001515480">
    <property type="component" value="Unassembled WGS sequence"/>
</dbReference>
<dbReference type="SUPFAM" id="SSF56349">
    <property type="entry name" value="DNA breaking-rejoining enzymes"/>
    <property type="match status" value="1"/>
</dbReference>
<keyword evidence="4" id="KW-1185">Reference proteome</keyword>
<evidence type="ECO:0000313" key="3">
    <source>
        <dbReference type="EMBL" id="KAL1529666.1"/>
    </source>
</evidence>
<evidence type="ECO:0000256" key="2">
    <source>
        <dbReference type="SAM" id="SignalP"/>
    </source>
</evidence>
<dbReference type="GO" id="GO:0006310">
    <property type="term" value="P:DNA recombination"/>
    <property type="evidence" value="ECO:0007669"/>
    <property type="project" value="UniProtKB-KW"/>
</dbReference>
<dbReference type="InterPro" id="IPR013762">
    <property type="entry name" value="Integrase-like_cat_sf"/>
</dbReference>
<dbReference type="Gene3D" id="1.10.443.10">
    <property type="entry name" value="Intergrase catalytic core"/>
    <property type="match status" value="1"/>
</dbReference>
<comment type="caution">
    <text evidence="3">The sequence shown here is derived from an EMBL/GenBank/DDBJ whole genome shotgun (WGS) entry which is preliminary data.</text>
</comment>
<organism evidence="3 4">
    <name type="scientific">Prymnesium parvum</name>
    <name type="common">Toxic golden alga</name>
    <dbReference type="NCBI Taxonomy" id="97485"/>
    <lineage>
        <taxon>Eukaryota</taxon>
        <taxon>Haptista</taxon>
        <taxon>Haptophyta</taxon>
        <taxon>Prymnesiophyceae</taxon>
        <taxon>Prymnesiales</taxon>
        <taxon>Prymnesiaceae</taxon>
        <taxon>Prymnesium</taxon>
    </lineage>
</organism>